<dbReference type="Gene3D" id="3.60.10.10">
    <property type="entry name" value="Endonuclease/exonuclease/phosphatase"/>
    <property type="match status" value="1"/>
</dbReference>
<protein>
    <recommendedName>
        <fullName evidence="4">Endonuclease/exonuclease/phosphatase domain-containing protein</fullName>
    </recommendedName>
</protein>
<name>A0A0C9UGD0_SPHS4</name>
<dbReference type="SUPFAM" id="SSF56219">
    <property type="entry name" value="DNase I-like"/>
    <property type="match status" value="1"/>
</dbReference>
<dbReference type="AlphaFoldDB" id="A0A0C9UGD0"/>
<dbReference type="InterPro" id="IPR036691">
    <property type="entry name" value="Endo/exonu/phosph_ase_sf"/>
</dbReference>
<sequence>MKTQFSALTFLLACLATESVSVSITDIQGNSFLSPLVGQFVQGVQGIVTAKGTSGFWIQSPSSDDVRVSNGLSIFTSTKTILAQVNMGDLVSLNGFVNEFHTDATVLSVTEIGSPSNITVLSSNNTVTPIVLGVDRSPPTQLYSALDTGPNGFLSLPGNTSQVEAVNVPLQPSLYSLDFWESLEGQLVTVPNSTVINFQNSFGEIWAYGEWPVTGKNSRGGLTLTANLVGQVDANPETIIIGSPLDGTKNPKVTIGTKLTTITGVIQYQFGFYYIMPLTAPAIVSSLPAASPTTITPNSTDACVVVIGYYNVENLSSTSPSHINAIATHIAQFLRTPDLVFVQEIQDNNGPTECDLGPCARVTKMRACEMIATWSGGVQYSSVEVIPENDQDGGEPGGNIRQAYLYRADRIKLAGNSPVGGALDANSPSALLRFNPGRIDPTNAAWNDSRKSLAAVWERVGGNGERLFTVNVHHTAKLGGSSEQGNLRPPINEGADQRAAQVTLVGNFVKSILEKDIFANVLVAGDFNEFVQTTPVFKSFDGILIEADELAGLPPVERYTYAFDMNNEQLDHIFVSPSVALRPVQVEHVHVNQFATSLTLQISDHDPSVATIRLC</sequence>
<proteinExistence type="predicted"/>
<dbReference type="HOGENOM" id="CLU_003608_0_0_1"/>
<dbReference type="OrthoDB" id="47488at2759"/>
<evidence type="ECO:0000313" key="2">
    <source>
        <dbReference type="EMBL" id="KIJ24486.1"/>
    </source>
</evidence>
<accession>A0A0C9UGD0</accession>
<reference evidence="2 3" key="1">
    <citation type="submission" date="2014-06" db="EMBL/GenBank/DDBJ databases">
        <title>Evolutionary Origins and Diversification of the Mycorrhizal Mutualists.</title>
        <authorList>
            <consortium name="DOE Joint Genome Institute"/>
            <consortium name="Mycorrhizal Genomics Consortium"/>
            <person name="Kohler A."/>
            <person name="Kuo A."/>
            <person name="Nagy L.G."/>
            <person name="Floudas D."/>
            <person name="Copeland A."/>
            <person name="Barry K.W."/>
            <person name="Cichocki N."/>
            <person name="Veneault-Fourrey C."/>
            <person name="LaButti K."/>
            <person name="Lindquist E.A."/>
            <person name="Lipzen A."/>
            <person name="Lundell T."/>
            <person name="Morin E."/>
            <person name="Murat C."/>
            <person name="Riley R."/>
            <person name="Ohm R."/>
            <person name="Sun H."/>
            <person name="Tunlid A."/>
            <person name="Henrissat B."/>
            <person name="Grigoriev I.V."/>
            <person name="Hibbett D.S."/>
            <person name="Martin F."/>
        </authorList>
    </citation>
    <scope>NUCLEOTIDE SEQUENCE [LARGE SCALE GENOMIC DNA]</scope>
    <source>
        <strain evidence="2 3">SS14</strain>
    </source>
</reference>
<dbReference type="PANTHER" id="PTHR42834:SF1">
    <property type="entry name" value="ENDONUCLEASE_EXONUCLEASE_PHOSPHATASE FAMILY PROTEIN (AFU_ORTHOLOGUE AFUA_3G09210)"/>
    <property type="match status" value="1"/>
</dbReference>
<evidence type="ECO:0008006" key="4">
    <source>
        <dbReference type="Google" id="ProtNLM"/>
    </source>
</evidence>
<keyword evidence="3" id="KW-1185">Reference proteome</keyword>
<dbReference type="CDD" id="cd04486">
    <property type="entry name" value="YhcR_OBF_like"/>
    <property type="match status" value="1"/>
</dbReference>
<evidence type="ECO:0000256" key="1">
    <source>
        <dbReference type="SAM" id="SignalP"/>
    </source>
</evidence>
<keyword evidence="1" id="KW-0732">Signal</keyword>
<gene>
    <name evidence="2" type="ORF">M422DRAFT_194620</name>
</gene>
<organism evidence="2 3">
    <name type="scientific">Sphaerobolus stellatus (strain SS14)</name>
    <dbReference type="NCBI Taxonomy" id="990650"/>
    <lineage>
        <taxon>Eukaryota</taxon>
        <taxon>Fungi</taxon>
        <taxon>Dikarya</taxon>
        <taxon>Basidiomycota</taxon>
        <taxon>Agaricomycotina</taxon>
        <taxon>Agaricomycetes</taxon>
        <taxon>Phallomycetidae</taxon>
        <taxon>Geastrales</taxon>
        <taxon>Sphaerobolaceae</taxon>
        <taxon>Sphaerobolus</taxon>
    </lineage>
</organism>
<dbReference type="Proteomes" id="UP000054279">
    <property type="component" value="Unassembled WGS sequence"/>
</dbReference>
<dbReference type="PANTHER" id="PTHR42834">
    <property type="entry name" value="ENDONUCLEASE/EXONUCLEASE/PHOSPHATASE FAMILY PROTEIN (AFU_ORTHOLOGUE AFUA_3G09210)"/>
    <property type="match status" value="1"/>
</dbReference>
<dbReference type="EMBL" id="KN837484">
    <property type="protein sequence ID" value="KIJ24486.1"/>
    <property type="molecule type" value="Genomic_DNA"/>
</dbReference>
<feature type="chain" id="PRO_5002204193" description="Endonuclease/exonuclease/phosphatase domain-containing protein" evidence="1">
    <location>
        <begin position="22"/>
        <end position="615"/>
    </location>
</feature>
<evidence type="ECO:0000313" key="3">
    <source>
        <dbReference type="Proteomes" id="UP000054279"/>
    </source>
</evidence>
<feature type="signal peptide" evidence="1">
    <location>
        <begin position="1"/>
        <end position="21"/>
    </location>
</feature>